<comment type="caution">
    <text evidence="2">The sequence shown here is derived from an EMBL/GenBank/DDBJ whole genome shotgun (WGS) entry which is preliminary data.</text>
</comment>
<dbReference type="PANTHER" id="PTHR24002:SF4">
    <property type="entry name" value="MFS DOMAIN-CONTAINING PROTEIN"/>
    <property type="match status" value="1"/>
</dbReference>
<feature type="transmembrane region" description="Helical" evidence="1">
    <location>
        <begin position="255"/>
        <end position="273"/>
    </location>
</feature>
<dbReference type="GO" id="GO:0005635">
    <property type="term" value="C:nuclear envelope"/>
    <property type="evidence" value="ECO:0007669"/>
    <property type="project" value="TreeGrafter"/>
</dbReference>
<feature type="transmembrane region" description="Helical" evidence="1">
    <location>
        <begin position="308"/>
        <end position="326"/>
    </location>
</feature>
<dbReference type="Gene3D" id="1.20.1250.20">
    <property type="entry name" value="MFS general substrate transporter like domains"/>
    <property type="match status" value="2"/>
</dbReference>
<keyword evidence="3" id="KW-1185">Reference proteome</keyword>
<keyword evidence="1" id="KW-0812">Transmembrane</keyword>
<feature type="transmembrane region" description="Helical" evidence="1">
    <location>
        <begin position="428"/>
        <end position="446"/>
    </location>
</feature>
<name>A0AA36D1A7_9BILA</name>
<feature type="non-terminal residue" evidence="2">
    <location>
        <position position="1"/>
    </location>
</feature>
<accession>A0AA36D1A7</accession>
<evidence type="ECO:0000313" key="3">
    <source>
        <dbReference type="Proteomes" id="UP001177023"/>
    </source>
</evidence>
<feature type="transmembrane region" description="Helical" evidence="1">
    <location>
        <begin position="669"/>
        <end position="690"/>
    </location>
</feature>
<keyword evidence="1" id="KW-0472">Membrane</keyword>
<feature type="transmembrane region" description="Helical" evidence="1">
    <location>
        <begin position="787"/>
        <end position="807"/>
    </location>
</feature>
<dbReference type="Proteomes" id="UP001177023">
    <property type="component" value="Unassembled WGS sequence"/>
</dbReference>
<reference evidence="2" key="1">
    <citation type="submission" date="2023-06" db="EMBL/GenBank/DDBJ databases">
        <authorList>
            <person name="Delattre M."/>
        </authorList>
    </citation>
    <scope>NUCLEOTIDE SEQUENCE</scope>
    <source>
        <strain evidence="2">AF72</strain>
    </source>
</reference>
<sequence>MLRKARSRIEVALLFASGFYHTADQWTRVLLPFFQWQLLPPGDFQVVVKVTSMGAISTGLGSFLVAQMIEALGVRKTAIIITLMTALYQFLITQVTSLYGFVAVQMLLVFNNLSVAIDAMVCQMEGEDGDDKKRKILISRLAIPQSIAYALGPYLALQTMFLITAHIGVCQTMNVVMHLCTVLPLICFAFPEHENPRGFKLALPSIGSYFELIKNERTALCMGLLLAVVGPYQAYDQVIRAMLTGAIVRNPTSMIYVFLVLGGTTLAVNLWLYPWLQTKFKPQQLLAGSFSVLTISYIHLSFSNDDHYYNLLLGLCIQVALVAVSVGELSSQILSTVSKKNAGKVAALLRSVHLLGAGLTPLVAGMLVDKNDYAKLCYCGALISLLAIPAVTRFGKFMRSQPAFLPMTGITLNTRHLAKMSLEKKQRVMLVLCLIFGIWHMGTQWTTTLLSFLQWDTDEVMTIVDLGYIQAFGSLCNAVGALAFGQIADSTGAKTMFMVSCVLTCIYYCGISMARSWYAFFFLQIFRFGYQLDGTAEMYLATVTTEGERTGALMKLTMPQAAAMFFGPILGSKIAAFTSLRISQFVCGCFVLVALMPVLTFMLPTTHSIPRLASAKLRPQDYFHMIRQNVHLREGLIVRACVVAAYVCYEMIARNFLLRAYMKDTNDSAYVLLVMAAALLAVQFIFLPILQRKANPKTLLQIALIGLLVSYASASFTTSFEQLLVITAVQTGCYAVAYAETSTQITSAVERTDLGKATGLASMCQWLTHFILPIYASHLVQHYHYTYAFYTSAVITTGTLSYVTFVVRNANNRVQTLLPSLAY</sequence>
<proteinExistence type="predicted"/>
<gene>
    <name evidence="2" type="ORF">MSPICULIGERA_LOCUS16007</name>
</gene>
<feature type="transmembrane region" description="Helical" evidence="1">
    <location>
        <begin position="147"/>
        <end position="169"/>
    </location>
</feature>
<feature type="transmembrane region" description="Helical" evidence="1">
    <location>
        <begin position="466"/>
        <end position="485"/>
    </location>
</feature>
<feature type="transmembrane region" description="Helical" evidence="1">
    <location>
        <begin position="285"/>
        <end position="302"/>
    </location>
</feature>
<evidence type="ECO:0000256" key="1">
    <source>
        <dbReference type="SAM" id="Phobius"/>
    </source>
</evidence>
<evidence type="ECO:0000313" key="2">
    <source>
        <dbReference type="EMBL" id="CAJ0577739.1"/>
    </source>
</evidence>
<feature type="transmembrane region" description="Helical" evidence="1">
    <location>
        <begin position="497"/>
        <end position="518"/>
    </location>
</feature>
<dbReference type="InterPro" id="IPR011701">
    <property type="entry name" value="MFS"/>
</dbReference>
<dbReference type="SUPFAM" id="SSF103473">
    <property type="entry name" value="MFS general substrate transporter"/>
    <property type="match status" value="2"/>
</dbReference>
<dbReference type="EMBL" id="CATQJA010002651">
    <property type="protein sequence ID" value="CAJ0577739.1"/>
    <property type="molecule type" value="Genomic_DNA"/>
</dbReference>
<dbReference type="GO" id="GO:0022857">
    <property type="term" value="F:transmembrane transporter activity"/>
    <property type="evidence" value="ECO:0007669"/>
    <property type="project" value="InterPro"/>
</dbReference>
<feature type="transmembrane region" description="Helical" evidence="1">
    <location>
        <begin position="347"/>
        <end position="367"/>
    </location>
</feature>
<dbReference type="InterPro" id="IPR036259">
    <property type="entry name" value="MFS_trans_sf"/>
</dbReference>
<dbReference type="Pfam" id="PF07690">
    <property type="entry name" value="MFS_1"/>
    <property type="match status" value="1"/>
</dbReference>
<keyword evidence="1" id="KW-1133">Transmembrane helix</keyword>
<protein>
    <recommendedName>
        <fullName evidence="4">Major facilitator superfamily (MFS) profile domain-containing protein</fullName>
    </recommendedName>
</protein>
<organism evidence="2 3">
    <name type="scientific">Mesorhabditis spiculigera</name>
    <dbReference type="NCBI Taxonomy" id="96644"/>
    <lineage>
        <taxon>Eukaryota</taxon>
        <taxon>Metazoa</taxon>
        <taxon>Ecdysozoa</taxon>
        <taxon>Nematoda</taxon>
        <taxon>Chromadorea</taxon>
        <taxon>Rhabditida</taxon>
        <taxon>Rhabditina</taxon>
        <taxon>Rhabditomorpha</taxon>
        <taxon>Rhabditoidea</taxon>
        <taxon>Rhabditidae</taxon>
        <taxon>Mesorhabditinae</taxon>
        <taxon>Mesorhabditis</taxon>
    </lineage>
</organism>
<dbReference type="AlphaFoldDB" id="A0AA36D1A7"/>
<feature type="transmembrane region" description="Helical" evidence="1">
    <location>
        <begin position="636"/>
        <end position="657"/>
    </location>
</feature>
<feature type="transmembrane region" description="Helical" evidence="1">
    <location>
        <begin position="47"/>
        <end position="66"/>
    </location>
</feature>
<evidence type="ECO:0008006" key="4">
    <source>
        <dbReference type="Google" id="ProtNLM"/>
    </source>
</evidence>
<feature type="transmembrane region" description="Helical" evidence="1">
    <location>
        <begin position="702"/>
        <end position="720"/>
    </location>
</feature>
<dbReference type="PANTHER" id="PTHR24002">
    <property type="entry name" value="SOLUTE CARRIER FAMILY 22 MEMBER 18"/>
    <property type="match status" value="1"/>
</dbReference>
<feature type="transmembrane region" description="Helical" evidence="1">
    <location>
        <begin position="78"/>
        <end position="102"/>
    </location>
</feature>
<feature type="transmembrane region" description="Helical" evidence="1">
    <location>
        <begin position="582"/>
        <end position="603"/>
    </location>
</feature>